<evidence type="ECO:0000313" key="2">
    <source>
        <dbReference type="Proteomes" id="UP000003100"/>
    </source>
</evidence>
<accession>C0CR77</accession>
<reference evidence="1 2" key="2">
    <citation type="submission" date="2009-02" db="EMBL/GenBank/DDBJ databases">
        <title>Draft genome sequence of Blautia hydrogenotrophica DSM 10507 (Ruminococcus hydrogenotrophicus DSM 10507).</title>
        <authorList>
            <person name="Sudarsanam P."/>
            <person name="Ley R."/>
            <person name="Guruge J."/>
            <person name="Turnbaugh P.J."/>
            <person name="Mahowald M."/>
            <person name="Liep D."/>
            <person name="Gordon J."/>
        </authorList>
    </citation>
    <scope>NUCLEOTIDE SEQUENCE [LARGE SCALE GENOMIC DNA]</scope>
    <source>
        <strain evidence="2">DSM 10507 / JCM 14656 / S5a33</strain>
    </source>
</reference>
<name>C0CR77_BLAHS</name>
<sequence length="43" mass="5020">MKTRSDRLILELLYHESLLDGEWGESIRSLCRVEADAVRDETI</sequence>
<comment type="caution">
    <text evidence="1">The sequence shown here is derived from an EMBL/GenBank/DDBJ whole genome shotgun (WGS) entry which is preliminary data.</text>
</comment>
<dbReference type="Proteomes" id="UP000003100">
    <property type="component" value="Unassembled WGS sequence"/>
</dbReference>
<protein>
    <submittedName>
        <fullName evidence="1">Uncharacterized protein</fullName>
    </submittedName>
</protein>
<evidence type="ECO:0000313" key="1">
    <source>
        <dbReference type="EMBL" id="EEG47743.1"/>
    </source>
</evidence>
<reference evidence="1 2" key="1">
    <citation type="submission" date="2009-01" db="EMBL/GenBank/DDBJ databases">
        <authorList>
            <person name="Fulton L."/>
            <person name="Clifton S."/>
            <person name="Fulton B."/>
            <person name="Xu J."/>
            <person name="Minx P."/>
            <person name="Pepin K.H."/>
            <person name="Johnson M."/>
            <person name="Bhonagiri V."/>
            <person name="Nash W.E."/>
            <person name="Mardis E.R."/>
            <person name="Wilson R.K."/>
        </authorList>
    </citation>
    <scope>NUCLEOTIDE SEQUENCE [LARGE SCALE GENOMIC DNA]</scope>
    <source>
        <strain evidence="2">DSM 10507 / JCM 14656 / S5a33</strain>
    </source>
</reference>
<dbReference type="PATRIC" id="fig|476272.21.peg.62"/>
<dbReference type="HOGENOM" id="CLU_3230347_0_0_9"/>
<keyword evidence="2" id="KW-1185">Reference proteome</keyword>
<proteinExistence type="predicted"/>
<organism evidence="1 2">
    <name type="scientific">Blautia hydrogenotrophica (strain DSM 10507 / JCM 14656 / S5a33)</name>
    <name type="common">Ruminococcus hydrogenotrophicus</name>
    <dbReference type="NCBI Taxonomy" id="476272"/>
    <lineage>
        <taxon>Bacteria</taxon>
        <taxon>Bacillati</taxon>
        <taxon>Bacillota</taxon>
        <taxon>Clostridia</taxon>
        <taxon>Lachnospirales</taxon>
        <taxon>Lachnospiraceae</taxon>
        <taxon>Blautia</taxon>
    </lineage>
</organism>
<dbReference type="AlphaFoldDB" id="C0CR77"/>
<gene>
    <name evidence="1" type="ORF">RUMHYD_03390</name>
</gene>
<dbReference type="EMBL" id="ACBZ01000178">
    <property type="protein sequence ID" value="EEG47743.1"/>
    <property type="molecule type" value="Genomic_DNA"/>
</dbReference>